<accession>A0A6G1IDE0</accession>
<dbReference type="Proteomes" id="UP000799291">
    <property type="component" value="Unassembled WGS sequence"/>
</dbReference>
<keyword evidence="3" id="KW-1185">Reference proteome</keyword>
<feature type="region of interest" description="Disordered" evidence="1">
    <location>
        <begin position="65"/>
        <end position="88"/>
    </location>
</feature>
<gene>
    <name evidence="2" type="ORF">K458DRAFT_410708</name>
</gene>
<organism evidence="2 3">
    <name type="scientific">Lentithecium fluviatile CBS 122367</name>
    <dbReference type="NCBI Taxonomy" id="1168545"/>
    <lineage>
        <taxon>Eukaryota</taxon>
        <taxon>Fungi</taxon>
        <taxon>Dikarya</taxon>
        <taxon>Ascomycota</taxon>
        <taxon>Pezizomycotina</taxon>
        <taxon>Dothideomycetes</taxon>
        <taxon>Pleosporomycetidae</taxon>
        <taxon>Pleosporales</taxon>
        <taxon>Massarineae</taxon>
        <taxon>Lentitheciaceae</taxon>
        <taxon>Lentithecium</taxon>
    </lineage>
</organism>
<evidence type="ECO:0000313" key="2">
    <source>
        <dbReference type="EMBL" id="KAF2676118.1"/>
    </source>
</evidence>
<protein>
    <submittedName>
        <fullName evidence="2">Uncharacterized protein</fullName>
    </submittedName>
</protein>
<reference evidence="2" key="1">
    <citation type="journal article" date="2020" name="Stud. Mycol.">
        <title>101 Dothideomycetes genomes: a test case for predicting lifestyles and emergence of pathogens.</title>
        <authorList>
            <person name="Haridas S."/>
            <person name="Albert R."/>
            <person name="Binder M."/>
            <person name="Bloem J."/>
            <person name="Labutti K."/>
            <person name="Salamov A."/>
            <person name="Andreopoulos B."/>
            <person name="Baker S."/>
            <person name="Barry K."/>
            <person name="Bills G."/>
            <person name="Bluhm B."/>
            <person name="Cannon C."/>
            <person name="Castanera R."/>
            <person name="Culley D."/>
            <person name="Daum C."/>
            <person name="Ezra D."/>
            <person name="Gonzalez J."/>
            <person name="Henrissat B."/>
            <person name="Kuo A."/>
            <person name="Liang C."/>
            <person name="Lipzen A."/>
            <person name="Lutzoni F."/>
            <person name="Magnuson J."/>
            <person name="Mondo S."/>
            <person name="Nolan M."/>
            <person name="Ohm R."/>
            <person name="Pangilinan J."/>
            <person name="Park H.-J."/>
            <person name="Ramirez L."/>
            <person name="Alfaro M."/>
            <person name="Sun H."/>
            <person name="Tritt A."/>
            <person name="Yoshinaga Y."/>
            <person name="Zwiers L.-H."/>
            <person name="Turgeon B."/>
            <person name="Goodwin S."/>
            <person name="Spatafora J."/>
            <person name="Crous P."/>
            <person name="Grigoriev I."/>
        </authorList>
    </citation>
    <scope>NUCLEOTIDE SEQUENCE</scope>
    <source>
        <strain evidence="2">CBS 122367</strain>
    </source>
</reference>
<proteinExistence type="predicted"/>
<name>A0A6G1IDE0_9PLEO</name>
<dbReference type="AlphaFoldDB" id="A0A6G1IDE0"/>
<sequence>MLVLDPGKGLSAMQLRSGDNTAWDACVSGTGSSPAREPRTQRTGAVCGSIMQVPAIFSTFSAKTRYSGPEPAPQALPIGSRKKPDSHLDPSYSYLPLTIAPKHFSPSRVCLLLRVYRTHLSRPPQS</sequence>
<evidence type="ECO:0000256" key="1">
    <source>
        <dbReference type="SAM" id="MobiDB-lite"/>
    </source>
</evidence>
<evidence type="ECO:0000313" key="3">
    <source>
        <dbReference type="Proteomes" id="UP000799291"/>
    </source>
</evidence>
<dbReference type="EMBL" id="MU005639">
    <property type="protein sequence ID" value="KAF2676118.1"/>
    <property type="molecule type" value="Genomic_DNA"/>
</dbReference>